<dbReference type="PATRIC" id="fig|1131731.3.peg.1646"/>
<organism evidence="2 3">
    <name type="scientific">Schinkia azotoformans LMG 9581</name>
    <dbReference type="NCBI Taxonomy" id="1131731"/>
    <lineage>
        <taxon>Bacteria</taxon>
        <taxon>Bacillati</taxon>
        <taxon>Bacillota</taxon>
        <taxon>Bacilli</taxon>
        <taxon>Bacillales</taxon>
        <taxon>Bacillaceae</taxon>
        <taxon>Calidifontibacillus/Schinkia group</taxon>
        <taxon>Schinkia</taxon>
    </lineage>
</organism>
<accession>K6DI42</accession>
<feature type="domain" description="Chemoreceptor zinc-binding" evidence="1">
    <location>
        <begin position="17"/>
        <end position="83"/>
    </location>
</feature>
<gene>
    <name evidence="2" type="ORF">BAZO_07874</name>
</gene>
<keyword evidence="3" id="KW-1185">Reference proteome</keyword>
<proteinExistence type="predicted"/>
<dbReference type="Gene3D" id="1.20.120.30">
    <property type="entry name" value="Aspartate receptor, ligand-binding domain"/>
    <property type="match status" value="1"/>
</dbReference>
<dbReference type="AlphaFoldDB" id="K6DI42"/>
<dbReference type="STRING" id="1131731.BAZO_07874"/>
<reference evidence="2 3" key="1">
    <citation type="journal article" date="2012" name="Front. Microbiol.">
        <title>Redundancy and modularity in membrane-associated dissimilatory nitrate reduction in Bacillus.</title>
        <authorList>
            <person name="Heylen K."/>
            <person name="Keltjens J."/>
        </authorList>
    </citation>
    <scope>NUCLEOTIDE SEQUENCE [LARGE SCALE GENOMIC DNA]</scope>
    <source>
        <strain evidence="2 3">LMG 9581</strain>
    </source>
</reference>
<name>K6DI42_SCHAZ</name>
<protein>
    <submittedName>
        <fullName evidence="2">Methyl-accepting chemotaxis sensory transducer</fullName>
    </submittedName>
</protein>
<evidence type="ECO:0000313" key="2">
    <source>
        <dbReference type="EMBL" id="EKN67783.1"/>
    </source>
</evidence>
<dbReference type="EMBL" id="AJLR01000045">
    <property type="protein sequence ID" value="EKN67783.1"/>
    <property type="molecule type" value="Genomic_DNA"/>
</dbReference>
<evidence type="ECO:0000313" key="3">
    <source>
        <dbReference type="Proteomes" id="UP000006315"/>
    </source>
</evidence>
<comment type="caution">
    <text evidence="2">The sequence shown here is derived from an EMBL/GenBank/DDBJ whole genome shotgun (WGS) entry which is preliminary data.</text>
</comment>
<sequence>MQPTFLKDIVRVAKTDHLLWKWKVYNMMLGLETQENINVQSHEHCRLGKWYYGDLPTQVKSRDTFKRLEEPHKEVHHYAKVAVDYYGKGDMGLVSSKPLYN</sequence>
<evidence type="ECO:0000259" key="1">
    <source>
        <dbReference type="Pfam" id="PF13682"/>
    </source>
</evidence>
<dbReference type="Proteomes" id="UP000006315">
    <property type="component" value="Unassembled WGS sequence"/>
</dbReference>
<dbReference type="InterPro" id="IPR025991">
    <property type="entry name" value="Chemoreceptor_zinc-bind_dom"/>
</dbReference>
<dbReference type="Pfam" id="PF13682">
    <property type="entry name" value="CZB"/>
    <property type="match status" value="1"/>
</dbReference>